<proteinExistence type="predicted"/>
<accession>A0ABD1LNN3</accession>
<feature type="compositionally biased region" description="Basic residues" evidence="2">
    <location>
        <begin position="332"/>
        <end position="353"/>
    </location>
</feature>
<evidence type="ECO:0000313" key="5">
    <source>
        <dbReference type="Proteomes" id="UP001603857"/>
    </source>
</evidence>
<evidence type="ECO:0000313" key="4">
    <source>
        <dbReference type="EMBL" id="KAL2324948.1"/>
    </source>
</evidence>
<dbReference type="InterPro" id="IPR007321">
    <property type="entry name" value="Transposase_28"/>
</dbReference>
<keyword evidence="5" id="KW-1185">Reference proteome</keyword>
<name>A0ABD1LNN3_9FABA</name>
<dbReference type="PANTHER" id="PTHR31099:SF49">
    <property type="entry name" value="MYOSIN HEAVY CHAIN-LIKE PROTEIN"/>
    <property type="match status" value="1"/>
</dbReference>
<feature type="coiled-coil region" evidence="1">
    <location>
        <begin position="454"/>
        <end position="481"/>
    </location>
</feature>
<evidence type="ECO:0000256" key="1">
    <source>
        <dbReference type="SAM" id="Coils"/>
    </source>
</evidence>
<dbReference type="AlphaFoldDB" id="A0ABD1LNN3"/>
<gene>
    <name evidence="4" type="ORF">Fmac_024006</name>
</gene>
<sequence>MPKAHTVWTAVRTCQSLISRGLDDLRGGRTEGVGSDDPRLDADVAAEHKRLAWKREFEPVLLPGYEWVNGEVGANYSRFRDEDSILNLMSYTKLLDGFPFEEKYPIGLSRCQGDESPYPNFVFLDKSKFAVPSFYVYDCWFRDLHVKLPFDDFIMSVLRMLNMAPTQLHPNSWAAMQAFKVLCLDLGVTPSAPLFLYFYSCKPGYDAEEGYSSRQGDNEAKAKWISLSRIPKRYLLESFTTWTKKPRRCDGCHVKDLPEADREGLRVLSLAPRPIPPRMLILLPKSSQIAIDFIGIMTKVGDSEFDVKKLMAGRARPKSIAKANQRSDPSKLRGRPRWTRSLRLPRGRGRTRGPRRDHAYPPSDGIPEVLAGPGFINSKVCVQDFISLDFMSAEGRRAVEGLSSTEKLKALGEMYFRCVALSQVLALEPSPELSTLQAKLGEAERVTGEILARNSELVEENKKALADNVALRRQVEELTAANSKLAEGREKAIMELRKLDKELKDFKTWALAEAASHHEHGFNHAIRQAKHFCDLRGHEFDIGMDFYKGEYMSYDDMPENADPDEDVVPLVADLAPQGGDAAAEGDTQADDTHAEEEQYIDIDSEEEVAPAEGAA</sequence>
<feature type="region of interest" description="Disordered" evidence="2">
    <location>
        <begin position="574"/>
        <end position="615"/>
    </location>
</feature>
<evidence type="ECO:0000259" key="3">
    <source>
        <dbReference type="Pfam" id="PF04195"/>
    </source>
</evidence>
<dbReference type="EMBL" id="JBGMDY010000008">
    <property type="protein sequence ID" value="KAL2324948.1"/>
    <property type="molecule type" value="Genomic_DNA"/>
</dbReference>
<reference evidence="4 5" key="1">
    <citation type="submission" date="2024-08" db="EMBL/GenBank/DDBJ databases">
        <title>Insights into the chromosomal genome structure of Flemingia macrophylla.</title>
        <authorList>
            <person name="Ding Y."/>
            <person name="Zhao Y."/>
            <person name="Bi W."/>
            <person name="Wu M."/>
            <person name="Zhao G."/>
            <person name="Gong Y."/>
            <person name="Li W."/>
            <person name="Zhang P."/>
        </authorList>
    </citation>
    <scope>NUCLEOTIDE SEQUENCE [LARGE SCALE GENOMIC DNA]</scope>
    <source>
        <strain evidence="4">DYQJB</strain>
        <tissue evidence="4">Leaf</tissue>
    </source>
</reference>
<organism evidence="4 5">
    <name type="scientific">Flemingia macrophylla</name>
    <dbReference type="NCBI Taxonomy" id="520843"/>
    <lineage>
        <taxon>Eukaryota</taxon>
        <taxon>Viridiplantae</taxon>
        <taxon>Streptophyta</taxon>
        <taxon>Embryophyta</taxon>
        <taxon>Tracheophyta</taxon>
        <taxon>Spermatophyta</taxon>
        <taxon>Magnoliopsida</taxon>
        <taxon>eudicotyledons</taxon>
        <taxon>Gunneridae</taxon>
        <taxon>Pentapetalae</taxon>
        <taxon>rosids</taxon>
        <taxon>fabids</taxon>
        <taxon>Fabales</taxon>
        <taxon>Fabaceae</taxon>
        <taxon>Papilionoideae</taxon>
        <taxon>50 kb inversion clade</taxon>
        <taxon>NPAAA clade</taxon>
        <taxon>indigoferoid/millettioid clade</taxon>
        <taxon>Phaseoleae</taxon>
        <taxon>Flemingia</taxon>
    </lineage>
</organism>
<feature type="domain" description="Transposase (putative) gypsy type" evidence="3">
    <location>
        <begin position="147"/>
        <end position="202"/>
    </location>
</feature>
<dbReference type="PANTHER" id="PTHR31099">
    <property type="entry name" value="OS06G0165300 PROTEIN"/>
    <property type="match status" value="1"/>
</dbReference>
<keyword evidence="1" id="KW-0175">Coiled coil</keyword>
<dbReference type="Pfam" id="PF04195">
    <property type="entry name" value="Transposase_28"/>
    <property type="match status" value="1"/>
</dbReference>
<evidence type="ECO:0000256" key="2">
    <source>
        <dbReference type="SAM" id="MobiDB-lite"/>
    </source>
</evidence>
<feature type="compositionally biased region" description="Acidic residues" evidence="2">
    <location>
        <begin position="597"/>
        <end position="609"/>
    </location>
</feature>
<feature type="region of interest" description="Disordered" evidence="2">
    <location>
        <begin position="316"/>
        <end position="363"/>
    </location>
</feature>
<protein>
    <recommendedName>
        <fullName evidence="3">Transposase (putative) gypsy type domain-containing protein</fullName>
    </recommendedName>
</protein>
<comment type="caution">
    <text evidence="4">The sequence shown here is derived from an EMBL/GenBank/DDBJ whole genome shotgun (WGS) entry which is preliminary data.</text>
</comment>
<dbReference type="Proteomes" id="UP001603857">
    <property type="component" value="Unassembled WGS sequence"/>
</dbReference>